<evidence type="ECO:0000313" key="2">
    <source>
        <dbReference type="EMBL" id="CEK71846.1"/>
    </source>
</evidence>
<gene>
    <name evidence="2" type="primary">ORF80050</name>
</gene>
<name>A0A0B6ZVL0_9EUPU</name>
<feature type="non-terminal residue" evidence="2">
    <location>
        <position position="1"/>
    </location>
</feature>
<dbReference type="AlphaFoldDB" id="A0A0B6ZVL0"/>
<feature type="compositionally biased region" description="Polar residues" evidence="1">
    <location>
        <begin position="14"/>
        <end position="25"/>
    </location>
</feature>
<protein>
    <submittedName>
        <fullName evidence="2">Uncharacterized protein</fullName>
    </submittedName>
</protein>
<evidence type="ECO:0000256" key="1">
    <source>
        <dbReference type="SAM" id="MobiDB-lite"/>
    </source>
</evidence>
<feature type="region of interest" description="Disordered" evidence="1">
    <location>
        <begin position="1"/>
        <end position="25"/>
    </location>
</feature>
<reference evidence="2" key="1">
    <citation type="submission" date="2014-12" db="EMBL/GenBank/DDBJ databases">
        <title>Insight into the proteome of Arion vulgaris.</title>
        <authorList>
            <person name="Aradska J."/>
            <person name="Bulat T."/>
            <person name="Smidak R."/>
            <person name="Sarate P."/>
            <person name="Gangsoo J."/>
            <person name="Sialana F."/>
            <person name="Bilban M."/>
            <person name="Lubec G."/>
        </authorList>
    </citation>
    <scope>NUCLEOTIDE SEQUENCE</scope>
    <source>
        <tissue evidence="2">Skin</tissue>
    </source>
</reference>
<proteinExistence type="predicted"/>
<dbReference type="EMBL" id="HACG01024981">
    <property type="protein sequence ID" value="CEK71846.1"/>
    <property type="molecule type" value="Transcribed_RNA"/>
</dbReference>
<accession>A0A0B6ZVL0</accession>
<organism evidence="2">
    <name type="scientific">Arion vulgaris</name>
    <dbReference type="NCBI Taxonomy" id="1028688"/>
    <lineage>
        <taxon>Eukaryota</taxon>
        <taxon>Metazoa</taxon>
        <taxon>Spiralia</taxon>
        <taxon>Lophotrochozoa</taxon>
        <taxon>Mollusca</taxon>
        <taxon>Gastropoda</taxon>
        <taxon>Heterobranchia</taxon>
        <taxon>Euthyneura</taxon>
        <taxon>Panpulmonata</taxon>
        <taxon>Eupulmonata</taxon>
        <taxon>Stylommatophora</taxon>
        <taxon>Helicina</taxon>
        <taxon>Arionoidea</taxon>
        <taxon>Arionidae</taxon>
        <taxon>Arion</taxon>
    </lineage>
</organism>
<sequence length="64" mass="7259">ESTPKKKNVHTHTESTTPKKCACSESTPNKINWHAVSTVNPHFFKNKICTHNSLDNELTPKKKD</sequence>
<feature type="compositionally biased region" description="Basic residues" evidence="1">
    <location>
        <begin position="1"/>
        <end position="10"/>
    </location>
</feature>